<dbReference type="SUPFAM" id="SSF46600">
    <property type="entry name" value="C-terminal UvrC-binding domain of UvrB"/>
    <property type="match status" value="1"/>
</dbReference>
<dbReference type="InterPro" id="IPR001943">
    <property type="entry name" value="UVR_dom"/>
</dbReference>
<dbReference type="Pfam" id="PF13474">
    <property type="entry name" value="SnoaL_3"/>
    <property type="match status" value="1"/>
</dbReference>
<dbReference type="AlphaFoldDB" id="A0AAX4P0H8"/>
<organism evidence="3 4">
    <name type="scientific">Chloropicon roscoffensis</name>
    <dbReference type="NCBI Taxonomy" id="1461544"/>
    <lineage>
        <taxon>Eukaryota</taxon>
        <taxon>Viridiplantae</taxon>
        <taxon>Chlorophyta</taxon>
        <taxon>Chloropicophyceae</taxon>
        <taxon>Chloropicales</taxon>
        <taxon>Chloropicaceae</taxon>
        <taxon>Chloropicon</taxon>
    </lineage>
</organism>
<evidence type="ECO:0000256" key="1">
    <source>
        <dbReference type="SAM" id="MobiDB-lite"/>
    </source>
</evidence>
<feature type="domain" description="UVR" evidence="2">
    <location>
        <begin position="74"/>
        <end position="109"/>
    </location>
</feature>
<feature type="region of interest" description="Disordered" evidence="1">
    <location>
        <begin position="41"/>
        <end position="76"/>
    </location>
</feature>
<evidence type="ECO:0000259" key="2">
    <source>
        <dbReference type="PROSITE" id="PS50151"/>
    </source>
</evidence>
<name>A0AAX4P0H8_9CHLO</name>
<dbReference type="InterPro" id="IPR037401">
    <property type="entry name" value="SnoaL-like"/>
</dbReference>
<dbReference type="PROSITE" id="PS50151">
    <property type="entry name" value="UVR"/>
    <property type="match status" value="1"/>
</dbReference>
<dbReference type="Proteomes" id="UP001472866">
    <property type="component" value="Chromosome 01"/>
</dbReference>
<dbReference type="PANTHER" id="PTHR34957:SF1">
    <property type="entry name" value="NUCLEAR TRANSPORT FACTOR 2 (NTF2) FAMILY PROTEIN"/>
    <property type="match status" value="1"/>
</dbReference>
<dbReference type="EMBL" id="CP151501">
    <property type="protein sequence ID" value="WZN59221.1"/>
    <property type="molecule type" value="Genomic_DNA"/>
</dbReference>
<evidence type="ECO:0000313" key="4">
    <source>
        <dbReference type="Proteomes" id="UP001472866"/>
    </source>
</evidence>
<dbReference type="SUPFAM" id="SSF54427">
    <property type="entry name" value="NTF2-like"/>
    <property type="match status" value="1"/>
</dbReference>
<dbReference type="Pfam" id="PF02151">
    <property type="entry name" value="UVR"/>
    <property type="match status" value="1"/>
</dbReference>
<protein>
    <submittedName>
        <fullName evidence="3">UVR domain-containing protein</fullName>
    </submittedName>
</protein>
<gene>
    <name evidence="3" type="ORF">HKI87_01g07460</name>
</gene>
<dbReference type="Gene3D" id="3.10.450.50">
    <property type="match status" value="1"/>
</dbReference>
<dbReference type="PANTHER" id="PTHR34957">
    <property type="entry name" value="NUCLEAR TRANSPORT FACTOR 2 (NTF2) FAMILY PROTEIN"/>
    <property type="match status" value="1"/>
</dbReference>
<sequence length="240" mass="26412">MITLRCQGDTFRGNRGNGRAARLLARRAVFERRLFALTRGCRRAPRGPSSPPPSPSSLCRCQRAQDAGGSESGLDEVSRLRAAMDQAIEEEDYETAASIRDQVKKLTDLEQVQVAEANQRFYDAFESGSTAEMARVWGQGEHCRVIHPGLGCIMGRDQVMISWKQIFTVGGYKIEVGDVEVHTLLGGRSAMVTCVEYVDSGSTKGKIAATNVFEKQGGQWKIVHHHGSSSDVQVENPWTI</sequence>
<dbReference type="Gene3D" id="4.10.860.10">
    <property type="entry name" value="UVR domain"/>
    <property type="match status" value="1"/>
</dbReference>
<proteinExistence type="predicted"/>
<keyword evidence="4" id="KW-1185">Reference proteome</keyword>
<reference evidence="3 4" key="1">
    <citation type="submission" date="2024-03" db="EMBL/GenBank/DDBJ databases">
        <title>Complete genome sequence of the green alga Chloropicon roscoffensis RCC1871.</title>
        <authorList>
            <person name="Lemieux C."/>
            <person name="Pombert J.-F."/>
            <person name="Otis C."/>
            <person name="Turmel M."/>
        </authorList>
    </citation>
    <scope>NUCLEOTIDE SEQUENCE [LARGE SCALE GENOMIC DNA]</scope>
    <source>
        <strain evidence="3 4">RCC1871</strain>
    </source>
</reference>
<dbReference type="InterPro" id="IPR032710">
    <property type="entry name" value="NTF2-like_dom_sf"/>
</dbReference>
<evidence type="ECO:0000313" key="3">
    <source>
        <dbReference type="EMBL" id="WZN59221.1"/>
    </source>
</evidence>
<dbReference type="InterPro" id="IPR036876">
    <property type="entry name" value="UVR_dom_sf"/>
</dbReference>
<accession>A0AAX4P0H8</accession>